<dbReference type="OrthoDB" id="9801697at2"/>
<reference evidence="2" key="1">
    <citation type="submission" date="2015-07" db="EMBL/GenBank/DDBJ databases">
        <title>Near-Complete Genome Sequence of the Cellulolytic Bacterium Bacteroides (Pseudobacteroides) cellulosolvens ATCC 35603.</title>
        <authorList>
            <person name="Dassa B."/>
            <person name="Utturkar S.M."/>
            <person name="Klingeman D.M."/>
            <person name="Hurt R.A."/>
            <person name="Keller M."/>
            <person name="Xu J."/>
            <person name="Reddy Y.H.K."/>
            <person name="Borovok I."/>
            <person name="Grinberg I.R."/>
            <person name="Lamed R."/>
            <person name="Zhivin O."/>
            <person name="Bayer E.A."/>
            <person name="Brown S.D."/>
        </authorList>
    </citation>
    <scope>NUCLEOTIDE SEQUENCE [LARGE SCALE GENOMIC DNA]</scope>
    <source>
        <strain evidence="2">DSM 2933</strain>
    </source>
</reference>
<keyword evidence="1" id="KW-0808">Transferase</keyword>
<keyword evidence="2" id="KW-1185">Reference proteome</keyword>
<dbReference type="Pfam" id="PF00132">
    <property type="entry name" value="Hexapep"/>
    <property type="match status" value="1"/>
</dbReference>
<dbReference type="InterPro" id="IPR001451">
    <property type="entry name" value="Hexapep"/>
</dbReference>
<proteinExistence type="predicted"/>
<dbReference type="InterPro" id="IPR051159">
    <property type="entry name" value="Hexapeptide_acetyltransf"/>
</dbReference>
<dbReference type="STRING" id="398512.Bccel_2669"/>
<dbReference type="EMBL" id="LGTC01000001">
    <property type="protein sequence ID" value="KNY27398.1"/>
    <property type="molecule type" value="Genomic_DNA"/>
</dbReference>
<dbReference type="eggNOG" id="COG0110">
    <property type="taxonomic scope" value="Bacteria"/>
</dbReference>
<dbReference type="Gene3D" id="2.160.10.10">
    <property type="entry name" value="Hexapeptide repeat proteins"/>
    <property type="match status" value="1"/>
</dbReference>
<name>A0A0L6JNL5_9FIRM</name>
<gene>
    <name evidence="1" type="ORF">Bccel_2669</name>
</gene>
<dbReference type="AlphaFoldDB" id="A0A0L6JNL5"/>
<dbReference type="GO" id="GO:0016740">
    <property type="term" value="F:transferase activity"/>
    <property type="evidence" value="ECO:0007669"/>
    <property type="project" value="UniProtKB-KW"/>
</dbReference>
<dbReference type="InterPro" id="IPR011004">
    <property type="entry name" value="Trimer_LpxA-like_sf"/>
</dbReference>
<dbReference type="CDD" id="cd04647">
    <property type="entry name" value="LbH_MAT_like"/>
    <property type="match status" value="1"/>
</dbReference>
<dbReference type="PANTHER" id="PTHR23416">
    <property type="entry name" value="SIALIC ACID SYNTHASE-RELATED"/>
    <property type="match status" value="1"/>
</dbReference>
<dbReference type="RefSeq" id="WP_036942825.1">
    <property type="nucleotide sequence ID" value="NZ_JQKC01000019.1"/>
</dbReference>
<evidence type="ECO:0000313" key="2">
    <source>
        <dbReference type="Proteomes" id="UP000036923"/>
    </source>
</evidence>
<comment type="caution">
    <text evidence="1">The sequence shown here is derived from an EMBL/GenBank/DDBJ whole genome shotgun (WGS) entry which is preliminary data.</text>
</comment>
<organism evidence="1 2">
    <name type="scientific">Pseudobacteroides cellulosolvens ATCC 35603 = DSM 2933</name>
    <dbReference type="NCBI Taxonomy" id="398512"/>
    <lineage>
        <taxon>Bacteria</taxon>
        <taxon>Bacillati</taxon>
        <taxon>Bacillota</taxon>
        <taxon>Clostridia</taxon>
        <taxon>Eubacteriales</taxon>
        <taxon>Oscillospiraceae</taxon>
        <taxon>Pseudobacteroides</taxon>
    </lineage>
</organism>
<protein>
    <submittedName>
        <fullName evidence="1">Transferase hexapeptide repeat containing protein</fullName>
    </submittedName>
</protein>
<dbReference type="SUPFAM" id="SSF51161">
    <property type="entry name" value="Trimeric LpxA-like enzymes"/>
    <property type="match status" value="1"/>
</dbReference>
<sequence length="187" mass="20546">MKKISYYICLILYYAIGRHLPGSDLPYGFGTKKIRRFLCKRIFLKAGKNINVEHGAFFGSGRDIEVGDRTGIGLNCRIAGPLKIGSDVMMGPDVMIFTQNHENNRIDIPMNLQTAPKKPVVIEDDVWIAARVIILPGITVHKGAILGAGAVVTKDVPEYAVVGGNPARIIKFRNGNQIQNENTGDKK</sequence>
<accession>A0A0L6JNL5</accession>
<dbReference type="PATRIC" id="fig|398512.5.peg.2778"/>
<evidence type="ECO:0000313" key="1">
    <source>
        <dbReference type="EMBL" id="KNY27398.1"/>
    </source>
</evidence>
<dbReference type="Proteomes" id="UP000036923">
    <property type="component" value="Unassembled WGS sequence"/>
</dbReference>